<sequence>MHAKAQLVAVVDERLHRFAEGLEERRFHGAAVEHMGVLVNGRSSRGGLLIEFANIRAPEIALTQTMLLKPKTETA</sequence>
<dbReference type="EMBL" id="CP141769">
    <property type="protein sequence ID" value="WRS38221.1"/>
    <property type="molecule type" value="Genomic_DNA"/>
</dbReference>
<evidence type="ECO:0000313" key="2">
    <source>
        <dbReference type="Proteomes" id="UP001334732"/>
    </source>
</evidence>
<evidence type="ECO:0000313" key="1">
    <source>
        <dbReference type="EMBL" id="WRS38221.1"/>
    </source>
</evidence>
<accession>A0ABZ1CFR1</accession>
<organism evidence="1 2">
    <name type="scientific">Thiobacillus sedimenti</name>
    <dbReference type="NCBI Taxonomy" id="3110231"/>
    <lineage>
        <taxon>Bacteria</taxon>
        <taxon>Pseudomonadati</taxon>
        <taxon>Pseudomonadota</taxon>
        <taxon>Betaproteobacteria</taxon>
        <taxon>Nitrosomonadales</taxon>
        <taxon>Thiobacillaceae</taxon>
        <taxon>Thiobacillus</taxon>
    </lineage>
</organism>
<keyword evidence="2" id="KW-1185">Reference proteome</keyword>
<gene>
    <name evidence="1" type="ORF">VA613_09370</name>
</gene>
<protein>
    <submittedName>
        <fullName evidence="1">Uncharacterized protein</fullName>
    </submittedName>
</protein>
<proteinExistence type="predicted"/>
<dbReference type="RefSeq" id="WP_296661596.1">
    <property type="nucleotide sequence ID" value="NZ_CP141769.1"/>
</dbReference>
<reference evidence="1 2" key="1">
    <citation type="submission" date="2023-12" db="EMBL/GenBank/DDBJ databases">
        <title>Thiobacillus sedimentum sp. nov., a chemolithoautotrophic sulfur-oxidizing bacterium isolated from freshwater sediment.</title>
        <authorList>
            <person name="Luo J."/>
            <person name="Dai C."/>
        </authorList>
    </citation>
    <scope>NUCLEOTIDE SEQUENCE [LARGE SCALE GENOMIC DNA]</scope>
    <source>
        <strain evidence="1 2">SCUT-2</strain>
    </source>
</reference>
<name>A0ABZ1CFR1_9PROT</name>
<dbReference type="Proteomes" id="UP001334732">
    <property type="component" value="Chromosome"/>
</dbReference>